<dbReference type="NCBIfam" id="TIGR00443">
    <property type="entry name" value="hisZ_biosyn_reg"/>
    <property type="match status" value="1"/>
</dbReference>
<dbReference type="Proteomes" id="UP000199695">
    <property type="component" value="Unassembled WGS sequence"/>
</dbReference>
<dbReference type="CDD" id="cd00773">
    <property type="entry name" value="HisRS-like_core"/>
    <property type="match status" value="1"/>
</dbReference>
<dbReference type="InterPro" id="IPR006195">
    <property type="entry name" value="aa-tRNA-synth_II"/>
</dbReference>
<dbReference type="GO" id="GO:0016757">
    <property type="term" value="F:glycosyltransferase activity"/>
    <property type="evidence" value="ECO:0007669"/>
    <property type="project" value="UniProtKB-KW"/>
</dbReference>
<keyword evidence="12" id="KW-1185">Reference proteome</keyword>
<comment type="miscellaneous">
    <text evidence="8">This function is generally fulfilled by the C-terminal part of HisG, which is missing in some bacteria such as this one.</text>
</comment>
<proteinExistence type="inferred from homology"/>
<dbReference type="HAMAP" id="MF_00125">
    <property type="entry name" value="HisZ"/>
    <property type="match status" value="1"/>
</dbReference>
<dbReference type="GO" id="GO:0006427">
    <property type="term" value="P:histidyl-tRNA aminoacylation"/>
    <property type="evidence" value="ECO:0007669"/>
    <property type="project" value="TreeGrafter"/>
</dbReference>
<keyword evidence="6 8" id="KW-0963">Cytoplasm</keyword>
<keyword evidence="8" id="KW-0368">Histidine biosynthesis</keyword>
<dbReference type="InterPro" id="IPR045864">
    <property type="entry name" value="aa-tRNA-synth_II/BPL/LPL"/>
</dbReference>
<feature type="domain" description="Aminoacyl-transfer RNA synthetases class-II family profile" evidence="10">
    <location>
        <begin position="24"/>
        <end position="321"/>
    </location>
</feature>
<comment type="pathway">
    <text evidence="2 8">Amino-acid biosynthesis; L-histidine biosynthesis; L-histidine from 5-phospho-alpha-D-ribose 1-diphosphate: step 1/9.</text>
</comment>
<protein>
    <recommendedName>
        <fullName evidence="5 8">ATP phosphoribosyltransferase regulatory subunit</fullName>
    </recommendedName>
</protein>
<dbReference type="UniPathway" id="UPA00031">
    <property type="reaction ID" value="UER00006"/>
</dbReference>
<feature type="binding site" evidence="9">
    <location>
        <position position="129"/>
    </location>
    <ligand>
        <name>L-histidine</name>
        <dbReference type="ChEBI" id="CHEBI:57595"/>
    </ligand>
</feature>
<evidence type="ECO:0000256" key="2">
    <source>
        <dbReference type="ARBA" id="ARBA00004667"/>
    </source>
</evidence>
<dbReference type="GO" id="GO:0140096">
    <property type="term" value="F:catalytic activity, acting on a protein"/>
    <property type="evidence" value="ECO:0007669"/>
    <property type="project" value="UniProtKB-ARBA"/>
</dbReference>
<keyword evidence="11" id="KW-0328">Glycosyltransferase</keyword>
<evidence type="ECO:0000259" key="10">
    <source>
        <dbReference type="PROSITE" id="PS50862"/>
    </source>
</evidence>
<dbReference type="SUPFAM" id="SSF55681">
    <property type="entry name" value="Class II aaRS and biotin synthetases"/>
    <property type="match status" value="1"/>
</dbReference>
<evidence type="ECO:0000256" key="8">
    <source>
        <dbReference type="HAMAP-Rule" id="MF_00125"/>
    </source>
</evidence>
<feature type="binding site" evidence="9">
    <location>
        <begin position="274"/>
        <end position="275"/>
    </location>
    <ligand>
        <name>L-histidine</name>
        <dbReference type="ChEBI" id="CHEBI:57595"/>
    </ligand>
</feature>
<comment type="subcellular location">
    <subcellularLocation>
        <location evidence="1 8">Cytoplasm</location>
    </subcellularLocation>
</comment>
<feature type="binding site" evidence="9">
    <location>
        <position position="125"/>
    </location>
    <ligand>
        <name>L-histidine</name>
        <dbReference type="ChEBI" id="CHEBI:57595"/>
    </ligand>
</feature>
<dbReference type="PANTHER" id="PTHR43707">
    <property type="entry name" value="HISTIDYL-TRNA SYNTHETASE"/>
    <property type="match status" value="1"/>
</dbReference>
<dbReference type="InterPro" id="IPR041715">
    <property type="entry name" value="HisRS-like_core"/>
</dbReference>
<sequence length="392" mass="44065">MTKPHTFEKPTGFRDFPPPLASKKRMIEHRVQTRFELWGYQEVCTPTLEYYDTVGNASAIPEQKMFKCIDREGNMLVLRPDQTAPIARLVSSVLKHEPLPLRLFYHASVFRAQENEAGRNAEFYQSGVELIGESGAEADAEVIALAIEALQACEIRQFQLTVGHVGLLDGLIRERVDDEDVRIRLKEDLGRRDVVGFRERVQHLNIGEAAKEELLSLPRLIQNRRHLSGLASRSGSPVVLDAVRYLEEVWSHLEDHGLASYVSFDPSLVGSLGYYTGVYFEGYAAGQGFPLLSGGRYDRLYDSFDRPLAATGFALKTDRLMEACPVTANEPEKVGLFYHPSAKKQAIEQARRMRQEGRIVVTHRLTSGKKTARYAGIYDRLLIIGEGGVQDV</sequence>
<evidence type="ECO:0000256" key="6">
    <source>
        <dbReference type="ARBA" id="ARBA00022490"/>
    </source>
</evidence>
<reference evidence="11 12" key="1">
    <citation type="submission" date="2016-10" db="EMBL/GenBank/DDBJ databases">
        <authorList>
            <person name="de Groot N.N."/>
        </authorList>
    </citation>
    <scope>NUCLEOTIDE SEQUENCE [LARGE SCALE GENOMIC DNA]</scope>
    <source>
        <strain evidence="11 12">DSM 46701</strain>
    </source>
</reference>
<dbReference type="STRING" id="1173111.SAMN05444955_11291"/>
<dbReference type="PROSITE" id="PS50862">
    <property type="entry name" value="AA_TRNA_LIGASE_II"/>
    <property type="match status" value="1"/>
</dbReference>
<dbReference type="EMBL" id="FOCQ01000012">
    <property type="protein sequence ID" value="SEN47987.1"/>
    <property type="molecule type" value="Genomic_DNA"/>
</dbReference>
<dbReference type="Pfam" id="PF13393">
    <property type="entry name" value="tRNA-synt_His"/>
    <property type="match status" value="1"/>
</dbReference>
<dbReference type="PIRSF" id="PIRSF001549">
    <property type="entry name" value="His-tRNA_synth"/>
    <property type="match status" value="1"/>
</dbReference>
<evidence type="ECO:0000313" key="11">
    <source>
        <dbReference type="EMBL" id="SEN47987.1"/>
    </source>
</evidence>
<dbReference type="GO" id="GO:0005737">
    <property type="term" value="C:cytoplasm"/>
    <property type="evidence" value="ECO:0007669"/>
    <property type="project" value="UniProtKB-SubCell"/>
</dbReference>
<organism evidence="11 12">
    <name type="scientific">Lihuaxuella thermophila</name>
    <dbReference type="NCBI Taxonomy" id="1173111"/>
    <lineage>
        <taxon>Bacteria</taxon>
        <taxon>Bacillati</taxon>
        <taxon>Bacillota</taxon>
        <taxon>Bacilli</taxon>
        <taxon>Bacillales</taxon>
        <taxon>Thermoactinomycetaceae</taxon>
        <taxon>Lihuaxuella</taxon>
    </lineage>
</organism>
<dbReference type="PANTHER" id="PTHR43707:SF1">
    <property type="entry name" value="HISTIDINE--TRNA LIGASE, MITOCHONDRIAL-RELATED"/>
    <property type="match status" value="1"/>
</dbReference>
<dbReference type="GO" id="GO:0000105">
    <property type="term" value="P:L-histidine biosynthetic process"/>
    <property type="evidence" value="ECO:0007669"/>
    <property type="project" value="UniProtKB-UniRule"/>
</dbReference>
<comment type="function">
    <text evidence="7 8">Required for the first step of histidine biosynthesis. May allow the feedback regulation of ATP phosphoribosyltransferase activity by histidine.</text>
</comment>
<dbReference type="AlphaFoldDB" id="A0A1H8GWY4"/>
<keyword evidence="11" id="KW-0808">Transferase</keyword>
<evidence type="ECO:0000256" key="3">
    <source>
        <dbReference type="ARBA" id="ARBA00005539"/>
    </source>
</evidence>
<dbReference type="GO" id="GO:0004821">
    <property type="term" value="F:histidine-tRNA ligase activity"/>
    <property type="evidence" value="ECO:0007669"/>
    <property type="project" value="TreeGrafter"/>
</dbReference>
<evidence type="ECO:0000256" key="1">
    <source>
        <dbReference type="ARBA" id="ARBA00004496"/>
    </source>
</evidence>
<accession>A0A1H8GWY4</accession>
<feature type="binding site" evidence="9">
    <location>
        <begin position="81"/>
        <end position="83"/>
    </location>
    <ligand>
        <name>L-histidine</name>
        <dbReference type="ChEBI" id="CHEBI:57595"/>
    </ligand>
</feature>
<dbReference type="Gene3D" id="3.30.930.10">
    <property type="entry name" value="Bira Bifunctional Protein, Domain 2"/>
    <property type="match status" value="1"/>
</dbReference>
<evidence type="ECO:0000313" key="12">
    <source>
        <dbReference type="Proteomes" id="UP000199695"/>
    </source>
</evidence>
<name>A0A1H8GWY4_9BACL</name>
<feature type="binding site" evidence="9">
    <location>
        <position position="111"/>
    </location>
    <ligand>
        <name>L-histidine</name>
        <dbReference type="ChEBI" id="CHEBI:57595"/>
    </ligand>
</feature>
<keyword evidence="8" id="KW-0028">Amino-acid biosynthesis</keyword>
<dbReference type="OrthoDB" id="9800814at2"/>
<comment type="subunit">
    <text evidence="4 8">Heteromultimer composed of HisG and HisZ subunits.</text>
</comment>
<dbReference type="RefSeq" id="WP_089970349.1">
    <property type="nucleotide sequence ID" value="NZ_FOCQ01000012.1"/>
</dbReference>
<evidence type="ECO:0000256" key="5">
    <source>
        <dbReference type="ARBA" id="ARBA00020397"/>
    </source>
</evidence>
<comment type="similarity">
    <text evidence="3 8">Belongs to the class-II aminoacyl-tRNA synthetase family. HisZ subfamily.</text>
</comment>
<evidence type="ECO:0000256" key="7">
    <source>
        <dbReference type="ARBA" id="ARBA00025246"/>
    </source>
</evidence>
<evidence type="ECO:0000256" key="9">
    <source>
        <dbReference type="PIRSR" id="PIRSR001549-1"/>
    </source>
</evidence>
<evidence type="ECO:0000256" key="4">
    <source>
        <dbReference type="ARBA" id="ARBA00011496"/>
    </source>
</evidence>
<gene>
    <name evidence="8" type="primary">hisZ</name>
    <name evidence="11" type="ORF">SAMN05444955_11291</name>
</gene>
<dbReference type="InterPro" id="IPR004516">
    <property type="entry name" value="HisRS/HisZ"/>
</dbReference>
<dbReference type="InterPro" id="IPR004517">
    <property type="entry name" value="HisZ"/>
</dbReference>